<dbReference type="EMBL" id="CP023483">
    <property type="protein sequence ID" value="ATF26295.1"/>
    <property type="molecule type" value="Genomic_DNA"/>
</dbReference>
<feature type="signal peptide" evidence="1">
    <location>
        <begin position="1"/>
        <end position="25"/>
    </location>
</feature>
<accession>A0A1D2LWS5</accession>
<protein>
    <recommendedName>
        <fullName evidence="6">WxL domain-containing protein</fullName>
    </recommendedName>
</protein>
<evidence type="ECO:0000313" key="4">
    <source>
        <dbReference type="EMBL" id="ATF26296.1"/>
    </source>
</evidence>
<dbReference type="KEGG" id="bths:CNY62_07845"/>
<organism evidence="2 5">
    <name type="scientific">Brochothrix thermosphacta</name>
    <name type="common">Microbacterium thermosphactum</name>
    <dbReference type="NCBI Taxonomy" id="2756"/>
    <lineage>
        <taxon>Bacteria</taxon>
        <taxon>Bacillati</taxon>
        <taxon>Bacillota</taxon>
        <taxon>Bacilli</taxon>
        <taxon>Bacillales</taxon>
        <taxon>Listeriaceae</taxon>
        <taxon>Brochothrix</taxon>
    </lineage>
</organism>
<feature type="chain" id="PRO_5015063142" description="WxL domain-containing protein" evidence="1">
    <location>
        <begin position="26"/>
        <end position="172"/>
    </location>
</feature>
<evidence type="ECO:0000313" key="5">
    <source>
        <dbReference type="Proteomes" id="UP000243591"/>
    </source>
</evidence>
<dbReference type="KEGG" id="bths:CNY62_07840"/>
<dbReference type="EMBL" id="CP023483">
    <property type="protein sequence ID" value="ATF26296.1"/>
    <property type="molecule type" value="Genomic_DNA"/>
</dbReference>
<evidence type="ECO:0000256" key="1">
    <source>
        <dbReference type="SAM" id="SignalP"/>
    </source>
</evidence>
<dbReference type="EMBL" id="CP023483">
    <property type="protein sequence ID" value="ATF26294.1"/>
    <property type="molecule type" value="Genomic_DNA"/>
</dbReference>
<dbReference type="RefSeq" id="WP_069125358.1">
    <property type="nucleotide sequence ID" value="NZ_CBCPHX010000002.1"/>
</dbReference>
<reference evidence="2 5" key="1">
    <citation type="submission" date="2017-09" db="EMBL/GenBank/DDBJ databases">
        <title>Complete Genome Sequences of Two Strains of the Meat Spoilage Bacterium Brochothrix thermosphacta Isolated from Ground Chicken.</title>
        <authorList>
            <person name="Paoli G.C."/>
            <person name="Wijey C."/>
            <person name="Chen C.-Y."/>
            <person name="Nguyen L."/>
            <person name="Yan X."/>
            <person name="Irwin P.L."/>
        </authorList>
    </citation>
    <scope>NUCLEOTIDE SEQUENCE [LARGE SCALE GENOMIC DNA]</scope>
    <source>
        <strain evidence="2 5">BI</strain>
    </source>
</reference>
<sequence length="172" mass="18288">MKLVKMIAAGMVVGTVGMSAMGVSADEIRDGQTEAEVTVAGGELTFSNVLPKIEFAKVTLDGKDQTVQQTATNELGINDYRGVTTAWDLQVKEQAAVEGEKTFSDQGMIIKLNPTLNNTAGTALDITDENKTVATGSRFENTVGLNASLDVPKDVTAATYTTQLEWTLKPAE</sequence>
<evidence type="ECO:0000313" key="2">
    <source>
        <dbReference type="EMBL" id="ATF26294.1"/>
    </source>
</evidence>
<name>A0A1D2LWS5_BROTH</name>
<proteinExistence type="predicted"/>
<dbReference type="OrthoDB" id="2327088at2"/>
<keyword evidence="5" id="KW-1185">Reference proteome</keyword>
<evidence type="ECO:0000313" key="3">
    <source>
        <dbReference type="EMBL" id="ATF26295.1"/>
    </source>
</evidence>
<keyword evidence="1" id="KW-0732">Signal</keyword>
<dbReference type="Proteomes" id="UP000243591">
    <property type="component" value="Chromosome"/>
</dbReference>
<gene>
    <name evidence="2" type="ORF">CNY62_07840</name>
    <name evidence="3" type="ORF">CNY62_07845</name>
    <name evidence="4" type="ORF">CNY62_07850</name>
</gene>
<dbReference type="AlphaFoldDB" id="A0A1D2LWS5"/>
<dbReference type="KEGG" id="bths:CNY62_07850"/>
<evidence type="ECO:0008006" key="6">
    <source>
        <dbReference type="Google" id="ProtNLM"/>
    </source>
</evidence>